<reference evidence="2 3" key="1">
    <citation type="journal article" date="2019" name="Nat. Ecol. Evol.">
        <title>Megaphylogeny resolves global patterns of mushroom evolution.</title>
        <authorList>
            <person name="Varga T."/>
            <person name="Krizsan K."/>
            <person name="Foldi C."/>
            <person name="Dima B."/>
            <person name="Sanchez-Garcia M."/>
            <person name="Sanchez-Ramirez S."/>
            <person name="Szollosi G.J."/>
            <person name="Szarkandi J.G."/>
            <person name="Papp V."/>
            <person name="Albert L."/>
            <person name="Andreopoulos W."/>
            <person name="Angelini C."/>
            <person name="Antonin V."/>
            <person name="Barry K.W."/>
            <person name="Bougher N.L."/>
            <person name="Buchanan P."/>
            <person name="Buyck B."/>
            <person name="Bense V."/>
            <person name="Catcheside P."/>
            <person name="Chovatia M."/>
            <person name="Cooper J."/>
            <person name="Damon W."/>
            <person name="Desjardin D."/>
            <person name="Finy P."/>
            <person name="Geml J."/>
            <person name="Haridas S."/>
            <person name="Hughes K."/>
            <person name="Justo A."/>
            <person name="Karasinski D."/>
            <person name="Kautmanova I."/>
            <person name="Kiss B."/>
            <person name="Kocsube S."/>
            <person name="Kotiranta H."/>
            <person name="LaButti K.M."/>
            <person name="Lechner B.E."/>
            <person name="Liimatainen K."/>
            <person name="Lipzen A."/>
            <person name="Lukacs Z."/>
            <person name="Mihaltcheva S."/>
            <person name="Morgado L.N."/>
            <person name="Niskanen T."/>
            <person name="Noordeloos M.E."/>
            <person name="Ohm R.A."/>
            <person name="Ortiz-Santana B."/>
            <person name="Ovrebo C."/>
            <person name="Racz N."/>
            <person name="Riley R."/>
            <person name="Savchenko A."/>
            <person name="Shiryaev A."/>
            <person name="Soop K."/>
            <person name="Spirin V."/>
            <person name="Szebenyi C."/>
            <person name="Tomsovsky M."/>
            <person name="Tulloss R.E."/>
            <person name="Uehling J."/>
            <person name="Grigoriev I.V."/>
            <person name="Vagvolgyi C."/>
            <person name="Papp T."/>
            <person name="Martin F.M."/>
            <person name="Miettinen O."/>
            <person name="Hibbett D.S."/>
            <person name="Nagy L.G."/>
        </authorList>
    </citation>
    <scope>NUCLEOTIDE SEQUENCE [LARGE SCALE GENOMIC DNA]</scope>
    <source>
        <strain evidence="2 3">CBS 309.79</strain>
    </source>
</reference>
<dbReference type="Proteomes" id="UP000305067">
    <property type="component" value="Unassembled WGS sequence"/>
</dbReference>
<feature type="compositionally biased region" description="Basic and acidic residues" evidence="1">
    <location>
        <begin position="92"/>
        <end position="108"/>
    </location>
</feature>
<feature type="compositionally biased region" description="Low complexity" evidence="1">
    <location>
        <begin position="1"/>
        <end position="14"/>
    </location>
</feature>
<feature type="region of interest" description="Disordered" evidence="1">
    <location>
        <begin position="49"/>
        <end position="81"/>
    </location>
</feature>
<keyword evidence="3" id="KW-1185">Reference proteome</keyword>
<evidence type="ECO:0000313" key="3">
    <source>
        <dbReference type="Proteomes" id="UP000305067"/>
    </source>
</evidence>
<feature type="compositionally biased region" description="Basic and acidic residues" evidence="1">
    <location>
        <begin position="129"/>
        <end position="145"/>
    </location>
</feature>
<gene>
    <name evidence="2" type="ORF">BDV98DRAFT_563252</name>
</gene>
<dbReference type="EMBL" id="ML178819">
    <property type="protein sequence ID" value="TFL03911.1"/>
    <property type="molecule type" value="Genomic_DNA"/>
</dbReference>
<name>A0A5C3QTP6_9AGAR</name>
<evidence type="ECO:0000313" key="2">
    <source>
        <dbReference type="EMBL" id="TFL03911.1"/>
    </source>
</evidence>
<dbReference type="AlphaFoldDB" id="A0A5C3QTP6"/>
<feature type="region of interest" description="Disordered" evidence="1">
    <location>
        <begin position="1"/>
        <end position="23"/>
    </location>
</feature>
<accession>A0A5C3QTP6</accession>
<organism evidence="2 3">
    <name type="scientific">Pterulicium gracile</name>
    <dbReference type="NCBI Taxonomy" id="1884261"/>
    <lineage>
        <taxon>Eukaryota</taxon>
        <taxon>Fungi</taxon>
        <taxon>Dikarya</taxon>
        <taxon>Basidiomycota</taxon>
        <taxon>Agaricomycotina</taxon>
        <taxon>Agaricomycetes</taxon>
        <taxon>Agaricomycetidae</taxon>
        <taxon>Agaricales</taxon>
        <taxon>Pleurotineae</taxon>
        <taxon>Pterulaceae</taxon>
        <taxon>Pterulicium</taxon>
    </lineage>
</organism>
<feature type="compositionally biased region" description="Basic and acidic residues" evidence="1">
    <location>
        <begin position="64"/>
        <end position="81"/>
    </location>
</feature>
<feature type="compositionally biased region" description="Low complexity" evidence="1">
    <location>
        <begin position="155"/>
        <end position="164"/>
    </location>
</feature>
<proteinExistence type="predicted"/>
<feature type="region of interest" description="Disordered" evidence="1">
    <location>
        <begin position="92"/>
        <end position="111"/>
    </location>
</feature>
<protein>
    <submittedName>
        <fullName evidence="2">Uncharacterized protein</fullName>
    </submittedName>
</protein>
<sequence>MSRSSSPAPGSPSSKTLKSLQKDIMKDMKKEDKLLKKAMAELHYTEKAAEHADKVATKTSSKLRKMDSKEIEAQRNVNKHNEMYRAAMTDHEKTVTEKQNLEQHHQADVKTATKLKEELQAKRDEVENLVKAQKEHNEGRTRNLADIKNGFLPGSAPASDASASEGSVTSGA</sequence>
<feature type="region of interest" description="Disordered" evidence="1">
    <location>
        <begin position="129"/>
        <end position="172"/>
    </location>
</feature>
<evidence type="ECO:0000256" key="1">
    <source>
        <dbReference type="SAM" id="MobiDB-lite"/>
    </source>
</evidence>